<dbReference type="EMBL" id="JAJFZV010000013">
    <property type="protein sequence ID" value="MCC3298662.1"/>
    <property type="molecule type" value="Genomic_DNA"/>
</dbReference>
<comment type="caution">
    <text evidence="2">The sequence shown here is derived from an EMBL/GenBank/DDBJ whole genome shotgun (WGS) entry which is preliminary data.</text>
</comment>
<protein>
    <recommendedName>
        <fullName evidence="4">DUF4232 domain-containing protein</fullName>
    </recommendedName>
</protein>
<evidence type="ECO:0000313" key="2">
    <source>
        <dbReference type="EMBL" id="MCC3298662.1"/>
    </source>
</evidence>
<dbReference type="RefSeq" id="WP_227896529.1">
    <property type="nucleotide sequence ID" value="NZ_CP099466.1"/>
</dbReference>
<organism evidence="2 3">
    <name type="scientific">Arthrobacter caoxuetaonis</name>
    <dbReference type="NCBI Taxonomy" id="2886935"/>
    <lineage>
        <taxon>Bacteria</taxon>
        <taxon>Bacillati</taxon>
        <taxon>Actinomycetota</taxon>
        <taxon>Actinomycetes</taxon>
        <taxon>Micrococcales</taxon>
        <taxon>Micrococcaceae</taxon>
        <taxon>Arthrobacter</taxon>
    </lineage>
</organism>
<keyword evidence="3" id="KW-1185">Reference proteome</keyword>
<accession>A0A9X1SDC7</accession>
<feature type="region of interest" description="Disordered" evidence="1">
    <location>
        <begin position="1"/>
        <end position="37"/>
    </location>
</feature>
<gene>
    <name evidence="2" type="ORF">LJ757_12725</name>
</gene>
<feature type="compositionally biased region" description="Acidic residues" evidence="1">
    <location>
        <begin position="101"/>
        <end position="110"/>
    </location>
</feature>
<dbReference type="AlphaFoldDB" id="A0A9X1SDC7"/>
<dbReference type="Proteomes" id="UP001139158">
    <property type="component" value="Unassembled WGS sequence"/>
</dbReference>
<reference evidence="2" key="1">
    <citation type="submission" date="2021-10" db="EMBL/GenBank/DDBJ databases">
        <title>Novel species in genus Arthrobacter.</title>
        <authorList>
            <person name="Liu Y."/>
        </authorList>
    </citation>
    <scope>NUCLEOTIDE SEQUENCE</scope>
    <source>
        <strain evidence="2">Zg-Y453</strain>
    </source>
</reference>
<evidence type="ECO:0008006" key="4">
    <source>
        <dbReference type="Google" id="ProtNLM"/>
    </source>
</evidence>
<name>A0A9X1SDC7_9MICC</name>
<sequence>MAGKKPQGKPGRGGTAGAKAKPRGGSGSRMPARPSKAVARRRRLVLLLALLLVIAGGVWGATALAGALSRPGNADAAEPFQSAPTASPSAAENDGGKAPEEPDAPAEGEADPACPAAAVKVEAATDAPVYAAGVNPVLSLTVTNTGPEPCEINVGTTQMEFSVTSGSDRIFSSVDCQDGGEDLVKEFAAGASETANFTWERLRSAPGCTAVASNPNPGWYVFTASLGGKTSEKAVFQLD</sequence>
<evidence type="ECO:0000313" key="3">
    <source>
        <dbReference type="Proteomes" id="UP001139158"/>
    </source>
</evidence>
<proteinExistence type="predicted"/>
<evidence type="ECO:0000256" key="1">
    <source>
        <dbReference type="SAM" id="MobiDB-lite"/>
    </source>
</evidence>
<feature type="region of interest" description="Disordered" evidence="1">
    <location>
        <begin position="71"/>
        <end position="113"/>
    </location>
</feature>